<keyword evidence="2" id="KW-1185">Reference proteome</keyword>
<protein>
    <submittedName>
        <fullName evidence="1">Uncharacterized protein</fullName>
    </submittedName>
</protein>
<dbReference type="Proteomes" id="UP000537131">
    <property type="component" value="Unassembled WGS sequence"/>
</dbReference>
<gene>
    <name evidence="1" type="ORF">HBE96_23100</name>
</gene>
<comment type="caution">
    <text evidence="1">The sequence shown here is derived from an EMBL/GenBank/DDBJ whole genome shotgun (WGS) entry which is preliminary data.</text>
</comment>
<dbReference type="EMBL" id="JABBNI010000065">
    <property type="protein sequence ID" value="NMM65469.1"/>
    <property type="molecule type" value="Genomic_DNA"/>
</dbReference>
<evidence type="ECO:0000313" key="2">
    <source>
        <dbReference type="Proteomes" id="UP000537131"/>
    </source>
</evidence>
<proteinExistence type="predicted"/>
<accession>A0A7Y0EL40</accession>
<reference evidence="1 2" key="1">
    <citation type="submission" date="2020-04" db="EMBL/GenBank/DDBJ databases">
        <authorList>
            <person name="Doyle D.A."/>
        </authorList>
    </citation>
    <scope>NUCLEOTIDE SEQUENCE [LARGE SCALE GENOMIC DNA]</scope>
    <source>
        <strain evidence="1 2">P21</strain>
    </source>
</reference>
<dbReference type="AlphaFoldDB" id="A0A7Y0EL40"/>
<evidence type="ECO:0000313" key="1">
    <source>
        <dbReference type="EMBL" id="NMM65469.1"/>
    </source>
</evidence>
<name>A0A7Y0EL40_9CLOT</name>
<reference evidence="1 2" key="2">
    <citation type="submission" date="2020-06" db="EMBL/GenBank/DDBJ databases">
        <title>Complete Genome Sequence of Clostridium muelleri sp. nov. P21T, an Acid-Alcohol Producing Acetogen Isolated from Old Hay.</title>
        <authorList>
            <person name="Duncan K.E."/>
            <person name="Tanner R.S."/>
        </authorList>
    </citation>
    <scope>NUCLEOTIDE SEQUENCE [LARGE SCALE GENOMIC DNA]</scope>
    <source>
        <strain evidence="1 2">P21</strain>
    </source>
</reference>
<organism evidence="1 2">
    <name type="scientific">Clostridium muellerianum</name>
    <dbReference type="NCBI Taxonomy" id="2716538"/>
    <lineage>
        <taxon>Bacteria</taxon>
        <taxon>Bacillati</taxon>
        <taxon>Bacillota</taxon>
        <taxon>Clostridia</taxon>
        <taxon>Eubacteriales</taxon>
        <taxon>Clostridiaceae</taxon>
        <taxon>Clostridium</taxon>
    </lineage>
</organism>
<dbReference type="RefSeq" id="WP_169300051.1">
    <property type="nucleotide sequence ID" value="NZ_JABBNI010000065.1"/>
</dbReference>
<sequence length="126" mass="15335">MCLALEHTTKEYIPKYVNNIIQNNLNEKNRLNHIIKECDLKTIDLLHEIELNNIKGMYHAWLIIIELKKVREIRRKAKDVLEVWRVADNFKKAPEKMQYKNVMNVIRKRIYELKHRYYYPKAKGKI</sequence>